<comment type="caution">
    <text evidence="1">The sequence shown here is derived from an EMBL/GenBank/DDBJ whole genome shotgun (WGS) entry which is preliminary data.</text>
</comment>
<organism evidence="1 2">
    <name type="scientific">Clostridium subterminale</name>
    <dbReference type="NCBI Taxonomy" id="1550"/>
    <lineage>
        <taxon>Bacteria</taxon>
        <taxon>Bacillati</taxon>
        <taxon>Bacillota</taxon>
        <taxon>Clostridia</taxon>
        <taxon>Eubacteriales</taxon>
        <taxon>Clostridiaceae</taxon>
        <taxon>Clostridium</taxon>
    </lineage>
</organism>
<protein>
    <submittedName>
        <fullName evidence="1">Uncharacterized protein</fullName>
    </submittedName>
</protein>
<accession>A0ABN1KRT9</accession>
<sequence>MNTQLQELIEVLLELRTASIESTVDNIEDTMQKYDMLFLGKTFNCIYSDELSHALKEYFHIEISKHDLTKLMPIACETLNMKFELIRDSKRSRNSNPNTSCYQIVLW</sequence>
<dbReference type="Proteomes" id="UP001501047">
    <property type="component" value="Unassembled WGS sequence"/>
</dbReference>
<evidence type="ECO:0000313" key="1">
    <source>
        <dbReference type="EMBL" id="GAA0774418.1"/>
    </source>
</evidence>
<evidence type="ECO:0000313" key="2">
    <source>
        <dbReference type="Proteomes" id="UP001501047"/>
    </source>
</evidence>
<proteinExistence type="predicted"/>
<reference evidence="1 2" key="1">
    <citation type="journal article" date="2019" name="Int. J. Syst. Evol. Microbiol.">
        <title>The Global Catalogue of Microorganisms (GCM) 10K type strain sequencing project: providing services to taxonomists for standard genome sequencing and annotation.</title>
        <authorList>
            <consortium name="The Broad Institute Genomics Platform"/>
            <consortium name="The Broad Institute Genome Sequencing Center for Infectious Disease"/>
            <person name="Wu L."/>
            <person name="Ma J."/>
        </authorList>
    </citation>
    <scope>NUCLEOTIDE SEQUENCE [LARGE SCALE GENOMIC DNA]</scope>
    <source>
        <strain evidence="1 2">JCM 1417</strain>
    </source>
</reference>
<keyword evidence="2" id="KW-1185">Reference proteome</keyword>
<dbReference type="EMBL" id="BAAACI010000006">
    <property type="protein sequence ID" value="GAA0774418.1"/>
    <property type="molecule type" value="Genomic_DNA"/>
</dbReference>
<name>A0ABN1KRT9_CLOSU</name>
<gene>
    <name evidence="1" type="ORF">GCM10008908_24220</name>
</gene>
<dbReference type="RefSeq" id="WP_343826687.1">
    <property type="nucleotide sequence ID" value="NZ_BAAACI010000006.1"/>
</dbReference>